<keyword evidence="3" id="KW-1185">Reference proteome</keyword>
<keyword evidence="1" id="KW-1133">Transmembrane helix</keyword>
<accession>A0ABZ3EB80</accession>
<gene>
    <name evidence="2" type="ORF">QQM35_08230</name>
</gene>
<proteinExistence type="predicted"/>
<feature type="transmembrane region" description="Helical" evidence="1">
    <location>
        <begin position="7"/>
        <end position="27"/>
    </location>
</feature>
<organism evidence="2 3">
    <name type="scientific">Staphylococcus hsinchuensis</name>
    <dbReference type="NCBI Taxonomy" id="3051183"/>
    <lineage>
        <taxon>Bacteria</taxon>
        <taxon>Bacillati</taxon>
        <taxon>Bacillota</taxon>
        <taxon>Bacilli</taxon>
        <taxon>Bacillales</taxon>
        <taxon>Staphylococcaceae</taxon>
        <taxon>Staphylococcus</taxon>
    </lineage>
</organism>
<sequence>MRYNISRLLGVIIGFPIAIIAWIVSVFVLEIQMVFDALISALTFLFVYFPTQRLTSRKYLKEIGLSRRDYLFVKNQLKQVQEKNKRILKSFVNIRSLKDFKQINDIYRISRAIFLSVKQQPAIFFNVESFFYSHIDNALILIESYTRLAKSPKKSQEEKQKLEQTRITLEEVRRTMVADLKRVNESDFNKLDVEIEVNKMEQKRHK</sequence>
<dbReference type="InterPro" id="IPR018770">
    <property type="entry name" value="ChloroindolylP_hydrolase"/>
</dbReference>
<dbReference type="RefSeq" id="WP_342610317.1">
    <property type="nucleotide sequence ID" value="NZ_CP128355.1"/>
</dbReference>
<keyword evidence="1" id="KW-0812">Transmembrane</keyword>
<reference evidence="2 3" key="1">
    <citation type="journal article" date="2024" name="Pathogens">
        <title>Staphylococcus hsinchuensis sp. nov., Isolated from Soymilk.</title>
        <authorList>
            <person name="Wang Y.T."/>
            <person name="Lin Y.C."/>
            <person name="Hsieh Y.H."/>
            <person name="Lin Y.T."/>
            <person name="Hamada M."/>
            <person name="Chen C.C."/>
            <person name="Liou J.S."/>
            <person name="Lee A.Y."/>
            <person name="Zhang W.L."/>
            <person name="Chen Y.T."/>
            <person name="Huang C.H."/>
        </authorList>
    </citation>
    <scope>NUCLEOTIDE SEQUENCE [LARGE SCALE GENOMIC DNA]</scope>
    <source>
        <strain evidence="2 3">H164</strain>
    </source>
</reference>
<keyword evidence="1" id="KW-0472">Membrane</keyword>
<dbReference type="Proteomes" id="UP001436297">
    <property type="component" value="Chromosome"/>
</dbReference>
<name>A0ABZ3EB80_9STAP</name>
<dbReference type="Pfam" id="PF10112">
    <property type="entry name" value="Halogen_Hydrol"/>
    <property type="match status" value="1"/>
</dbReference>
<evidence type="ECO:0000256" key="1">
    <source>
        <dbReference type="SAM" id="Phobius"/>
    </source>
</evidence>
<evidence type="ECO:0000313" key="3">
    <source>
        <dbReference type="Proteomes" id="UP001436297"/>
    </source>
</evidence>
<dbReference type="EMBL" id="CP128355">
    <property type="protein sequence ID" value="XAF70054.1"/>
    <property type="molecule type" value="Genomic_DNA"/>
</dbReference>
<evidence type="ECO:0000313" key="2">
    <source>
        <dbReference type="EMBL" id="XAF70054.1"/>
    </source>
</evidence>
<protein>
    <submittedName>
        <fullName evidence="2">5-bromo-4-chloroindolyl phosphate hydrolysis family protein</fullName>
    </submittedName>
</protein>
<feature type="transmembrane region" description="Helical" evidence="1">
    <location>
        <begin position="33"/>
        <end position="51"/>
    </location>
</feature>